<evidence type="ECO:0000256" key="7">
    <source>
        <dbReference type="ARBA" id="ARBA00022723"/>
    </source>
</evidence>
<dbReference type="Pfam" id="PF00258">
    <property type="entry name" value="Flavodoxin_1"/>
    <property type="match status" value="1"/>
</dbReference>
<dbReference type="Gene3D" id="2.40.30.10">
    <property type="entry name" value="Translation factors"/>
    <property type="match status" value="1"/>
</dbReference>
<dbReference type="GO" id="GO:0020037">
    <property type="term" value="F:heme binding"/>
    <property type="evidence" value="ECO:0007669"/>
    <property type="project" value="UniProtKB-UniRule"/>
</dbReference>
<sequence length="1047" mass="115997">MEAVPTPKGYPLIGNVLEIDPERPNQSLASLFTIHGPIIRLFLPKERIFVASYELAKELFDESRFVKAVTGPLAQVRELAGDGLFTALPEEHNWELAHRLLMPAFGPLPIKDMFPEMQDIVSQMVLKWARSGPDHHINVPDDFTRLTLDSIAICAMGTRFNSFYHEEQHDFVNGMMGILAECFTRSRRPPLPQALFSRQDRAFREEIDKLVSIAEQLLAARRKNPIPKKDLLNAMINNKDPKTGEKLDDQTIIRNMITFLIAGHETTSGLLSFLFYELLANPEALAAAQGEVDTVLGTGRITVDHMGKLPYIEGCLRETLRLHPTAPAFSVQAKGEQVLAGRYKLQDSQVATVFLTGLHRDKAVYGADSDTFKPERMVGEKFSALPPGAWKPFGNGVRACIGRPFAWQEAILTVATLLQNFNFTKANPSYQLEIKTTLTIKPHDFYMKARLRNESFLDHAGALASVPVSASKDKLEDALGAQQTANLKPMQIFFGSNTGTCEAVATSLAASVQRQGFKADPVSMDDGVALFDKNQPVVAITASYEGQPPDNAAHFLEWLSRNPRDKVEGAKYAVFGLGNKEWYSTYQKVPTLVDEALAKNGAIRLTDRVALNVTEANVFDALDEWTEKKLWLALGIRDDSNNQGATELKLHIDSQRRVGTLKQDLQLGQITETRLLTTKPGAPRKRHVTIALPSGVTYQAGDYLAVLPLISARMVQRVLRRFRLPWDAMLTIDPKAITSLPKGQQLSAHDILGAMVELSQSITSKALSAVKETITNEQETAAVEKLTSNSRALAATSLIDVLELCPSAPFSFGAFLASLPAMRVRQYSISSSPLANSTACSLTYSIIDAPPKSGRQGDNFHGVCSTYLERLSVGDTIQVGLRPSRAGFNLPADDTRPIIMACAGTGLAPFRAFIQERAVKQEAGRKIGPALLFYGLNAPDEDDMYREQFDDWEHRGVVSVRRAFSYAKDQSEGCTYVQDRIWHDRKRVVELFRCGAALYFCGAGIVGSAVDKVMIQIRMEQVKCNEEEAKEWVSEQKGQRFWADTFA</sequence>
<evidence type="ECO:0000256" key="6">
    <source>
        <dbReference type="ARBA" id="ARBA00022643"/>
    </source>
</evidence>
<dbReference type="InterPro" id="IPR036396">
    <property type="entry name" value="Cyt_P450_sf"/>
</dbReference>
<feature type="domain" description="FAD-binding FR-type" evidence="17">
    <location>
        <begin position="663"/>
        <end position="891"/>
    </location>
</feature>
<dbReference type="EC" id="1.6.2.4" evidence="14"/>
<dbReference type="PIRSF" id="PIRSF000209">
    <property type="entry name" value="Bifunctional_P450_P450R"/>
    <property type="match status" value="1"/>
</dbReference>
<dbReference type="SUPFAM" id="SSF52343">
    <property type="entry name" value="Ferredoxin reductase-like, C-terminal NADP-linked domain"/>
    <property type="match status" value="1"/>
</dbReference>
<evidence type="ECO:0000256" key="10">
    <source>
        <dbReference type="ARBA" id="ARBA00022982"/>
    </source>
</evidence>
<comment type="caution">
    <text evidence="18">The sequence shown here is derived from an EMBL/GenBank/DDBJ whole genome shotgun (WGS) entry which is preliminary data.</text>
</comment>
<evidence type="ECO:0000256" key="5">
    <source>
        <dbReference type="ARBA" id="ARBA00022630"/>
    </source>
</evidence>
<keyword evidence="10 14" id="KW-0249">Electron transport</keyword>
<dbReference type="PROSITE" id="PS50902">
    <property type="entry name" value="FLAVODOXIN_LIKE"/>
    <property type="match status" value="1"/>
</dbReference>
<dbReference type="PANTHER" id="PTHR19384:SF127">
    <property type="entry name" value="BIFUNCTIONAL CYTOCHROME P450_NADPH--P450 REDUCTASE"/>
    <property type="match status" value="1"/>
</dbReference>
<dbReference type="Gene3D" id="1.20.990.10">
    <property type="entry name" value="NADPH-cytochrome p450 Reductase, Chain A, domain 3"/>
    <property type="match status" value="1"/>
</dbReference>
<evidence type="ECO:0000256" key="2">
    <source>
        <dbReference type="ARBA" id="ARBA00010018"/>
    </source>
</evidence>
<dbReference type="InterPro" id="IPR017972">
    <property type="entry name" value="Cyt_P450_CS"/>
</dbReference>
<dbReference type="Pfam" id="PF00067">
    <property type="entry name" value="p450"/>
    <property type="match status" value="1"/>
</dbReference>
<comment type="catalytic activity">
    <reaction evidence="14">
        <text>2 oxidized [cytochrome P450] + NADPH = 2 reduced [cytochrome P450] + NADP(+) + H(+)</text>
        <dbReference type="Rhea" id="RHEA:24040"/>
        <dbReference type="Rhea" id="RHEA-COMP:14627"/>
        <dbReference type="Rhea" id="RHEA-COMP:14628"/>
        <dbReference type="ChEBI" id="CHEBI:15378"/>
        <dbReference type="ChEBI" id="CHEBI:55376"/>
        <dbReference type="ChEBI" id="CHEBI:57783"/>
        <dbReference type="ChEBI" id="CHEBI:58349"/>
        <dbReference type="ChEBI" id="CHEBI:60344"/>
        <dbReference type="EC" id="1.6.2.4"/>
    </reaction>
</comment>
<keyword evidence="9 14" id="KW-0521">NADP</keyword>
<dbReference type="OrthoDB" id="1470350at2759"/>
<accession>A0A8K0SFC9</accession>
<keyword evidence="8 14" id="KW-0274">FAD</keyword>
<evidence type="ECO:0000256" key="3">
    <source>
        <dbReference type="ARBA" id="ARBA00022448"/>
    </source>
</evidence>
<dbReference type="PRINTS" id="PR00371">
    <property type="entry name" value="FPNCR"/>
</dbReference>
<name>A0A8K0SFC9_9HYPO</name>
<dbReference type="EC" id="1.14.14.1" evidence="14"/>
<dbReference type="GO" id="GO:0005829">
    <property type="term" value="C:cytosol"/>
    <property type="evidence" value="ECO:0007669"/>
    <property type="project" value="TreeGrafter"/>
</dbReference>
<dbReference type="InterPro" id="IPR029039">
    <property type="entry name" value="Flavoprotein-like_sf"/>
</dbReference>
<dbReference type="InterPro" id="IPR017927">
    <property type="entry name" value="FAD-bd_FR_type"/>
</dbReference>
<dbReference type="PROSITE" id="PS51384">
    <property type="entry name" value="FAD_FR"/>
    <property type="match status" value="1"/>
</dbReference>
<dbReference type="InterPro" id="IPR001128">
    <property type="entry name" value="Cyt_P450"/>
</dbReference>
<comment type="cofactor">
    <cofactor evidence="1 14 15">
        <name>heme</name>
        <dbReference type="ChEBI" id="CHEBI:30413"/>
    </cofactor>
</comment>
<dbReference type="Gene3D" id="3.40.50.80">
    <property type="entry name" value="Nucleotide-binding domain of ferredoxin-NADP reductase (FNR) module"/>
    <property type="match status" value="1"/>
</dbReference>
<dbReference type="GO" id="GO:0010181">
    <property type="term" value="F:FMN binding"/>
    <property type="evidence" value="ECO:0007669"/>
    <property type="project" value="UniProtKB-UniRule"/>
</dbReference>
<feature type="binding site" description="axial binding residue" evidence="15">
    <location>
        <position position="400"/>
    </location>
    <ligand>
        <name>heme</name>
        <dbReference type="ChEBI" id="CHEBI:30413"/>
    </ligand>
    <ligandPart>
        <name>Fe</name>
        <dbReference type="ChEBI" id="CHEBI:18248"/>
    </ligandPart>
</feature>
<dbReference type="Pfam" id="PF00175">
    <property type="entry name" value="NAD_binding_1"/>
    <property type="match status" value="1"/>
</dbReference>
<dbReference type="EMBL" id="JAGPXF010000001">
    <property type="protein sequence ID" value="KAH7263836.1"/>
    <property type="molecule type" value="Genomic_DNA"/>
</dbReference>
<dbReference type="Gene3D" id="3.40.50.360">
    <property type="match status" value="1"/>
</dbReference>
<comment type="cofactor">
    <cofactor evidence="14">
        <name>FAD</name>
        <dbReference type="ChEBI" id="CHEBI:57692"/>
    </cofactor>
    <cofactor evidence="14">
        <name>FMN</name>
        <dbReference type="ChEBI" id="CHEBI:58210"/>
    </cofactor>
</comment>
<dbReference type="InterPro" id="IPR039261">
    <property type="entry name" value="FNR_nucleotide-bd"/>
</dbReference>
<evidence type="ECO:0000313" key="19">
    <source>
        <dbReference type="Proteomes" id="UP000813427"/>
    </source>
</evidence>
<organism evidence="18 19">
    <name type="scientific">Fusarium tricinctum</name>
    <dbReference type="NCBI Taxonomy" id="61284"/>
    <lineage>
        <taxon>Eukaryota</taxon>
        <taxon>Fungi</taxon>
        <taxon>Dikarya</taxon>
        <taxon>Ascomycota</taxon>
        <taxon>Pezizomycotina</taxon>
        <taxon>Sordariomycetes</taxon>
        <taxon>Hypocreomycetidae</taxon>
        <taxon>Hypocreales</taxon>
        <taxon>Nectriaceae</taxon>
        <taxon>Fusarium</taxon>
        <taxon>Fusarium tricinctum species complex</taxon>
    </lineage>
</organism>
<evidence type="ECO:0000256" key="13">
    <source>
        <dbReference type="ARBA" id="ARBA00023033"/>
    </source>
</evidence>
<reference evidence="18" key="1">
    <citation type="journal article" date="2021" name="Nat. Commun.">
        <title>Genetic determinants of endophytism in the Arabidopsis root mycobiome.</title>
        <authorList>
            <person name="Mesny F."/>
            <person name="Miyauchi S."/>
            <person name="Thiergart T."/>
            <person name="Pickel B."/>
            <person name="Atanasova L."/>
            <person name="Karlsson M."/>
            <person name="Huettel B."/>
            <person name="Barry K.W."/>
            <person name="Haridas S."/>
            <person name="Chen C."/>
            <person name="Bauer D."/>
            <person name="Andreopoulos W."/>
            <person name="Pangilinan J."/>
            <person name="LaButti K."/>
            <person name="Riley R."/>
            <person name="Lipzen A."/>
            <person name="Clum A."/>
            <person name="Drula E."/>
            <person name="Henrissat B."/>
            <person name="Kohler A."/>
            <person name="Grigoriev I.V."/>
            <person name="Martin F.M."/>
            <person name="Hacquard S."/>
        </authorList>
    </citation>
    <scope>NUCLEOTIDE SEQUENCE</scope>
    <source>
        <strain evidence="18">MPI-SDFR-AT-0068</strain>
    </source>
</reference>
<dbReference type="GO" id="GO:0070330">
    <property type="term" value="F:aromatase activity"/>
    <property type="evidence" value="ECO:0007669"/>
    <property type="project" value="UniProtKB-UniRule"/>
</dbReference>
<keyword evidence="19" id="KW-1185">Reference proteome</keyword>
<dbReference type="Pfam" id="PF00667">
    <property type="entry name" value="FAD_binding_1"/>
    <property type="match status" value="1"/>
</dbReference>
<evidence type="ECO:0000256" key="4">
    <source>
        <dbReference type="ARBA" id="ARBA00022617"/>
    </source>
</evidence>
<proteinExistence type="inferred from homology"/>
<evidence type="ECO:0000256" key="11">
    <source>
        <dbReference type="ARBA" id="ARBA00023002"/>
    </source>
</evidence>
<comment type="similarity">
    <text evidence="2 14">In the N-terminal section; belongs to the cytochrome P450 family.</text>
</comment>
<dbReference type="SUPFAM" id="SSF48264">
    <property type="entry name" value="Cytochrome P450"/>
    <property type="match status" value="1"/>
</dbReference>
<keyword evidence="13 14" id="KW-0503">Monooxygenase</keyword>
<dbReference type="AlphaFoldDB" id="A0A8K0SFC9"/>
<dbReference type="InterPro" id="IPR001433">
    <property type="entry name" value="OxRdtase_FAD/NAD-bd"/>
</dbReference>
<dbReference type="InterPro" id="IPR023206">
    <property type="entry name" value="Bifunctional_P450_P450_red"/>
</dbReference>
<evidence type="ECO:0000256" key="12">
    <source>
        <dbReference type="ARBA" id="ARBA00023004"/>
    </source>
</evidence>
<evidence type="ECO:0000256" key="8">
    <source>
        <dbReference type="ARBA" id="ARBA00022827"/>
    </source>
</evidence>
<dbReference type="Gene3D" id="1.10.630.10">
    <property type="entry name" value="Cytochrome P450"/>
    <property type="match status" value="1"/>
</dbReference>
<keyword evidence="7 14" id="KW-0479">Metal-binding</keyword>
<dbReference type="SUPFAM" id="SSF52218">
    <property type="entry name" value="Flavoproteins"/>
    <property type="match status" value="1"/>
</dbReference>
<evidence type="ECO:0000256" key="15">
    <source>
        <dbReference type="PIRSR" id="PIRSR000209-1"/>
    </source>
</evidence>
<dbReference type="FunFam" id="1.10.630.10:FF:000040">
    <property type="entry name" value="Bifunctional cytochrome P450/NADPH--P450 reductase"/>
    <property type="match status" value="1"/>
</dbReference>
<dbReference type="CDD" id="cd11068">
    <property type="entry name" value="CYP120A1"/>
    <property type="match status" value="1"/>
</dbReference>
<keyword evidence="3 14" id="KW-0813">Transport</keyword>
<keyword evidence="6 14" id="KW-0288">FMN</keyword>
<dbReference type="InterPro" id="IPR001709">
    <property type="entry name" value="Flavoprot_Pyr_Nucl_cyt_Rdtase"/>
</dbReference>
<dbReference type="InterPro" id="IPR023173">
    <property type="entry name" value="NADPH_Cyt_P450_Rdtase_alpha"/>
</dbReference>
<dbReference type="PANTHER" id="PTHR19384">
    <property type="entry name" value="NITRIC OXIDE SYNTHASE-RELATED"/>
    <property type="match status" value="1"/>
</dbReference>
<feature type="domain" description="Flavodoxin-like" evidence="16">
    <location>
        <begin position="490"/>
        <end position="630"/>
    </location>
</feature>
<evidence type="ECO:0000313" key="18">
    <source>
        <dbReference type="EMBL" id="KAH7263836.1"/>
    </source>
</evidence>
<evidence type="ECO:0000259" key="16">
    <source>
        <dbReference type="PROSITE" id="PS50902"/>
    </source>
</evidence>
<dbReference type="GO" id="GO:0005506">
    <property type="term" value="F:iron ion binding"/>
    <property type="evidence" value="ECO:0007669"/>
    <property type="project" value="UniProtKB-UniRule"/>
</dbReference>
<evidence type="ECO:0000256" key="1">
    <source>
        <dbReference type="ARBA" id="ARBA00001971"/>
    </source>
</evidence>
<dbReference type="InterPro" id="IPR008254">
    <property type="entry name" value="Flavodoxin/NO_synth"/>
</dbReference>
<comment type="catalytic activity">
    <reaction evidence="14">
        <text>an organic molecule + reduced [NADPH--hemoprotein reductase] + O2 = an alcohol + oxidized [NADPH--hemoprotein reductase] + H2O + H(+)</text>
        <dbReference type="Rhea" id="RHEA:17149"/>
        <dbReference type="Rhea" id="RHEA-COMP:11964"/>
        <dbReference type="Rhea" id="RHEA-COMP:11965"/>
        <dbReference type="ChEBI" id="CHEBI:15377"/>
        <dbReference type="ChEBI" id="CHEBI:15378"/>
        <dbReference type="ChEBI" id="CHEBI:15379"/>
        <dbReference type="ChEBI" id="CHEBI:30879"/>
        <dbReference type="ChEBI" id="CHEBI:57618"/>
        <dbReference type="ChEBI" id="CHEBI:58210"/>
        <dbReference type="ChEBI" id="CHEBI:142491"/>
        <dbReference type="EC" id="1.14.14.1"/>
    </reaction>
</comment>
<dbReference type="CDD" id="cd06206">
    <property type="entry name" value="bifunctional_CYPOR"/>
    <property type="match status" value="1"/>
</dbReference>
<gene>
    <name evidence="18" type="ORF">BKA59DRAFT_386691</name>
</gene>
<dbReference type="GO" id="GO:0003958">
    <property type="term" value="F:NADPH-hemoprotein reductase activity"/>
    <property type="evidence" value="ECO:0007669"/>
    <property type="project" value="UniProtKB-UniRule"/>
</dbReference>
<dbReference type="PROSITE" id="PS00086">
    <property type="entry name" value="CYTOCHROME_P450"/>
    <property type="match status" value="1"/>
</dbReference>
<keyword evidence="4 14" id="KW-0349">Heme</keyword>
<keyword evidence="5 14" id="KW-0285">Flavoprotein</keyword>
<dbReference type="Proteomes" id="UP000813427">
    <property type="component" value="Unassembled WGS sequence"/>
</dbReference>
<evidence type="ECO:0000256" key="14">
    <source>
        <dbReference type="PIRNR" id="PIRNR000209"/>
    </source>
</evidence>
<dbReference type="SUPFAM" id="SSF63380">
    <property type="entry name" value="Riboflavin synthase domain-like"/>
    <property type="match status" value="1"/>
</dbReference>
<protein>
    <recommendedName>
        <fullName evidence="14">Bifunctional cytochrome P450/NADPH--P450 reductase</fullName>
    </recommendedName>
    <domain>
        <recommendedName>
            <fullName evidence="14">Cytochrome P450</fullName>
            <ecNumber evidence="14">1.14.14.1</ecNumber>
        </recommendedName>
    </domain>
    <domain>
        <recommendedName>
            <fullName evidence="14">NADPH--cytochrome P450 reductase</fullName>
            <ecNumber evidence="14">1.6.2.4</ecNumber>
        </recommendedName>
    </domain>
</protein>
<keyword evidence="12 14" id="KW-0408">Iron</keyword>
<evidence type="ECO:0000256" key="9">
    <source>
        <dbReference type="ARBA" id="ARBA00022857"/>
    </source>
</evidence>
<dbReference type="GO" id="GO:0050660">
    <property type="term" value="F:flavin adenine dinucleotide binding"/>
    <property type="evidence" value="ECO:0007669"/>
    <property type="project" value="TreeGrafter"/>
</dbReference>
<keyword evidence="11 14" id="KW-0560">Oxidoreductase</keyword>
<dbReference type="InterPro" id="IPR017938">
    <property type="entry name" value="Riboflavin_synthase-like_b-brl"/>
</dbReference>
<dbReference type="InterPro" id="IPR003097">
    <property type="entry name" value="CysJ-like_FAD-binding"/>
</dbReference>
<evidence type="ECO:0000259" key="17">
    <source>
        <dbReference type="PROSITE" id="PS51384"/>
    </source>
</evidence>